<comment type="caution">
    <text evidence="2">The sequence shown here is derived from an EMBL/GenBank/DDBJ whole genome shotgun (WGS) entry which is preliminary data.</text>
</comment>
<feature type="transmembrane region" description="Helical" evidence="1">
    <location>
        <begin position="350"/>
        <end position="370"/>
    </location>
</feature>
<feature type="transmembrane region" description="Helical" evidence="1">
    <location>
        <begin position="215"/>
        <end position="235"/>
    </location>
</feature>
<reference evidence="2 3" key="1">
    <citation type="journal article" date="2015" name="Nature">
        <title>rRNA introns, odd ribosomes, and small enigmatic genomes across a large radiation of phyla.</title>
        <authorList>
            <person name="Brown C.T."/>
            <person name="Hug L.A."/>
            <person name="Thomas B.C."/>
            <person name="Sharon I."/>
            <person name="Castelle C.J."/>
            <person name="Singh A."/>
            <person name="Wilkins M.J."/>
            <person name="Williams K.H."/>
            <person name="Banfield J.F."/>
        </authorList>
    </citation>
    <scope>NUCLEOTIDE SEQUENCE [LARGE SCALE GENOMIC DNA]</scope>
</reference>
<dbReference type="STRING" id="1618436.UV59_C0001G0068"/>
<protein>
    <recommendedName>
        <fullName evidence="4">Glycosyltransferase RgtA/B/C/D-like domain-containing protein</fullName>
    </recommendedName>
</protein>
<name>A0A0G1CKK2_9BACT</name>
<feature type="transmembrane region" description="Helical" evidence="1">
    <location>
        <begin position="121"/>
        <end position="138"/>
    </location>
</feature>
<feature type="transmembrane region" description="Helical" evidence="1">
    <location>
        <begin position="382"/>
        <end position="402"/>
    </location>
</feature>
<keyword evidence="1" id="KW-0472">Membrane</keyword>
<organism evidence="2 3">
    <name type="scientific">Candidatus Gottesmanbacteria bacterium GW2011_GWA1_43_11</name>
    <dbReference type="NCBI Taxonomy" id="1618436"/>
    <lineage>
        <taxon>Bacteria</taxon>
        <taxon>Candidatus Gottesmaniibacteriota</taxon>
    </lineage>
</organism>
<keyword evidence="1" id="KW-0812">Transmembrane</keyword>
<evidence type="ECO:0000313" key="2">
    <source>
        <dbReference type="EMBL" id="KKS86345.1"/>
    </source>
</evidence>
<feature type="transmembrane region" description="Helical" evidence="1">
    <location>
        <begin position="145"/>
        <end position="164"/>
    </location>
</feature>
<dbReference type="AlphaFoldDB" id="A0A0G1CKK2"/>
<proteinExistence type="predicted"/>
<evidence type="ECO:0008006" key="4">
    <source>
        <dbReference type="Google" id="ProtNLM"/>
    </source>
</evidence>
<dbReference type="Proteomes" id="UP000034543">
    <property type="component" value="Unassembled WGS sequence"/>
</dbReference>
<dbReference type="EMBL" id="LCFB01000001">
    <property type="protein sequence ID" value="KKS86345.1"/>
    <property type="molecule type" value="Genomic_DNA"/>
</dbReference>
<feature type="transmembrane region" description="Helical" evidence="1">
    <location>
        <begin position="170"/>
        <end position="203"/>
    </location>
</feature>
<sequence>MKIQLRHFSITLFQLLFSRRKLFLFFALAFCAYWINTWHTNFPDEFDNIVGGWYINRGILPYTGFFSHHNPGAYFLASTITFFTGQSFVYFRMVWALLLFAAQIAVFWLLKKKFPRVSLNFYLAFILLFGLFSTYSWAHMILSETIVTYLLIPAYALIFLKSIHNYRLTIADIVIVSLTTALALLTSFTFVFVVAILWMYILYYFLKEPRSIRQLLQICIIIIAPYLLFTGYLLLSGSLQEFYEQAIVYNRDYYIYNFPKVAGEVSKSPARYALSIFYNNSVQFHSLLVQAGNFNFSYPVTITFLLGNVGLIGFLLIQKKYSLAAILYGFIVFLNARSEPLNAAETDFHSTVYFAISLFNLVFLLKELYFRLGKNEPGNIKLLYQFALIFIGIYSFFTGLFITRSFTEKAYDKFMGNAPGIYDRPVAAPIINELVSRDEYFWIGPFELQELLYINGKQPSKYNWFLPASSRSPLITSEIAHDLEKNRPKVIVFKEYYAIFGVTPEEFNGTIVKILRENYFRISDLNREGEKYIITVNNLHNFDIADNFYFDRNRQDEIIKLLLEKQIIKEK</sequence>
<feature type="transmembrane region" description="Helical" evidence="1">
    <location>
        <begin position="296"/>
        <end position="316"/>
    </location>
</feature>
<keyword evidence="1" id="KW-1133">Transmembrane helix</keyword>
<accession>A0A0G1CKK2</accession>
<evidence type="ECO:0000313" key="3">
    <source>
        <dbReference type="Proteomes" id="UP000034543"/>
    </source>
</evidence>
<gene>
    <name evidence="2" type="ORF">UV59_C0001G0068</name>
</gene>
<feature type="transmembrane region" description="Helical" evidence="1">
    <location>
        <begin position="21"/>
        <end position="39"/>
    </location>
</feature>
<evidence type="ECO:0000256" key="1">
    <source>
        <dbReference type="SAM" id="Phobius"/>
    </source>
</evidence>
<feature type="transmembrane region" description="Helical" evidence="1">
    <location>
        <begin position="89"/>
        <end position="109"/>
    </location>
</feature>
<feature type="transmembrane region" description="Helical" evidence="1">
    <location>
        <begin position="321"/>
        <end position="338"/>
    </location>
</feature>